<dbReference type="Ensembl" id="ENSCCET00000023417.1">
    <property type="protein sequence ID" value="ENSCCEP00000015056.1"/>
    <property type="gene ID" value="ENSCCEG00000014297.1"/>
</dbReference>
<evidence type="ECO:0000313" key="2">
    <source>
        <dbReference type="Proteomes" id="UP000694410"/>
    </source>
</evidence>
<dbReference type="AlphaFoldDB" id="A0A8C0UX09"/>
<reference evidence="1" key="2">
    <citation type="submission" date="2025-09" db="UniProtKB">
        <authorList>
            <consortium name="Ensembl"/>
        </authorList>
    </citation>
    <scope>IDENTIFICATION</scope>
</reference>
<organism evidence="1 2">
    <name type="scientific">Cyanistes caeruleus</name>
    <name type="common">Eurasian blue tit</name>
    <name type="synonym">Parus caeruleus</name>
    <dbReference type="NCBI Taxonomy" id="156563"/>
    <lineage>
        <taxon>Eukaryota</taxon>
        <taxon>Metazoa</taxon>
        <taxon>Chordata</taxon>
        <taxon>Craniata</taxon>
        <taxon>Vertebrata</taxon>
        <taxon>Euteleostomi</taxon>
        <taxon>Archelosauria</taxon>
        <taxon>Archosauria</taxon>
        <taxon>Dinosauria</taxon>
        <taxon>Saurischia</taxon>
        <taxon>Theropoda</taxon>
        <taxon>Coelurosauria</taxon>
        <taxon>Aves</taxon>
        <taxon>Neognathae</taxon>
        <taxon>Neoaves</taxon>
        <taxon>Telluraves</taxon>
        <taxon>Australaves</taxon>
        <taxon>Passeriformes</taxon>
        <taxon>Paridae</taxon>
        <taxon>Cyanistes</taxon>
    </lineage>
</organism>
<sequence length="64" mass="7192">AVSQSLGSNDDLQEESALVLFSVVPSGQFRCSPLHWHCTCGHKVNWISLLFQLKPNRFGPLPWI</sequence>
<accession>A0A8C0UX09</accession>
<protein>
    <submittedName>
        <fullName evidence="1">Uncharacterized protein</fullName>
    </submittedName>
</protein>
<name>A0A8C0UX09_CYACU</name>
<evidence type="ECO:0000313" key="1">
    <source>
        <dbReference type="Ensembl" id="ENSCCEP00000015056.1"/>
    </source>
</evidence>
<reference evidence="1" key="1">
    <citation type="submission" date="2025-08" db="UniProtKB">
        <authorList>
            <consortium name="Ensembl"/>
        </authorList>
    </citation>
    <scope>IDENTIFICATION</scope>
</reference>
<dbReference type="Proteomes" id="UP000694410">
    <property type="component" value="Unplaced"/>
</dbReference>
<keyword evidence="2" id="KW-1185">Reference proteome</keyword>
<proteinExistence type="predicted"/>